<organism evidence="1 2">
    <name type="scientific">Paenibacillus chartarius</name>
    <dbReference type="NCBI Taxonomy" id="747481"/>
    <lineage>
        <taxon>Bacteria</taxon>
        <taxon>Bacillati</taxon>
        <taxon>Bacillota</taxon>
        <taxon>Bacilli</taxon>
        <taxon>Bacillales</taxon>
        <taxon>Paenibacillaceae</taxon>
        <taxon>Paenibacillus</taxon>
    </lineage>
</organism>
<reference evidence="1 2" key="1">
    <citation type="submission" date="2024-09" db="EMBL/GenBank/DDBJ databases">
        <authorList>
            <person name="Sun Q."/>
            <person name="Mori K."/>
        </authorList>
    </citation>
    <scope>NUCLEOTIDE SEQUENCE [LARGE SCALE GENOMIC DNA]</scope>
    <source>
        <strain evidence="1 2">CCM 7759</strain>
    </source>
</reference>
<accession>A0ABV6DG92</accession>
<sequence length="80" mass="8292">MPFLINIGVIKANGMMSNANIQVGATVHNSHTANSKWLGVVEINGDLSPSLVLTGSGMLDTDVSDQGQIGNPSLPMSTQV</sequence>
<evidence type="ECO:0000313" key="2">
    <source>
        <dbReference type="Proteomes" id="UP001589776"/>
    </source>
</evidence>
<keyword evidence="2" id="KW-1185">Reference proteome</keyword>
<protein>
    <submittedName>
        <fullName evidence="1">Spore germination protein</fullName>
    </submittedName>
</protein>
<dbReference type="RefSeq" id="WP_377468629.1">
    <property type="nucleotide sequence ID" value="NZ_JBHLWN010000021.1"/>
</dbReference>
<gene>
    <name evidence="1" type="ORF">ACFFK0_04115</name>
</gene>
<comment type="caution">
    <text evidence="1">The sequence shown here is derived from an EMBL/GenBank/DDBJ whole genome shotgun (WGS) entry which is preliminary data.</text>
</comment>
<dbReference type="InterPro" id="IPR019618">
    <property type="entry name" value="Spore_germination_GerPA"/>
</dbReference>
<proteinExistence type="predicted"/>
<name>A0ABV6DG92_9BACL</name>
<evidence type="ECO:0000313" key="1">
    <source>
        <dbReference type="EMBL" id="MFC0211644.1"/>
    </source>
</evidence>
<dbReference type="Pfam" id="PF10676">
    <property type="entry name" value="gerPA"/>
    <property type="match status" value="1"/>
</dbReference>
<dbReference type="EMBL" id="JBHLWN010000021">
    <property type="protein sequence ID" value="MFC0211644.1"/>
    <property type="molecule type" value="Genomic_DNA"/>
</dbReference>
<dbReference type="Proteomes" id="UP001589776">
    <property type="component" value="Unassembled WGS sequence"/>
</dbReference>